<proteinExistence type="predicted"/>
<reference evidence="2" key="1">
    <citation type="journal article" date="2015" name="Nature">
        <title>Complex archaea that bridge the gap between prokaryotes and eukaryotes.</title>
        <authorList>
            <person name="Spang A."/>
            <person name="Saw J.H."/>
            <person name="Jorgensen S.L."/>
            <person name="Zaremba-Niedzwiedzka K."/>
            <person name="Martijn J."/>
            <person name="Lind A.E."/>
            <person name="van Eijk R."/>
            <person name="Schleper C."/>
            <person name="Guy L."/>
            <person name="Ettema T.J."/>
        </authorList>
    </citation>
    <scope>NUCLEOTIDE SEQUENCE</scope>
</reference>
<name>A0A0F8ZV44_9ZZZZ</name>
<comment type="caution">
    <text evidence="2">The sequence shown here is derived from an EMBL/GenBank/DDBJ whole genome shotgun (WGS) entry which is preliminary data.</text>
</comment>
<evidence type="ECO:0000256" key="1">
    <source>
        <dbReference type="SAM" id="MobiDB-lite"/>
    </source>
</evidence>
<gene>
    <name evidence="2" type="ORF">LCGC14_2925920</name>
</gene>
<feature type="non-terminal residue" evidence="2">
    <location>
        <position position="1"/>
    </location>
</feature>
<feature type="compositionally biased region" description="Acidic residues" evidence="1">
    <location>
        <begin position="124"/>
        <end position="136"/>
    </location>
</feature>
<dbReference type="EMBL" id="LAZR01058278">
    <property type="protein sequence ID" value="KKK70244.1"/>
    <property type="molecule type" value="Genomic_DNA"/>
</dbReference>
<dbReference type="AlphaFoldDB" id="A0A0F8ZV44"/>
<feature type="region of interest" description="Disordered" evidence="1">
    <location>
        <begin position="124"/>
        <end position="144"/>
    </location>
</feature>
<sequence length="144" mass="16438">VDFEGWMDSIRGSEDDWHQSIQVAGKETYKITTMEERKQWAEDPVLKAIAGPRPLPTLETLMQARDGDRQLLGLNKDVKTQAVHPADMTYMDFLAENRRDEFGKTRTMVAIGQLWKEHKAFLEEEVTEDDPEEVTEEVAVGASD</sequence>
<protein>
    <submittedName>
        <fullName evidence="2">Uncharacterized protein</fullName>
    </submittedName>
</protein>
<accession>A0A0F8ZV44</accession>
<organism evidence="2">
    <name type="scientific">marine sediment metagenome</name>
    <dbReference type="NCBI Taxonomy" id="412755"/>
    <lineage>
        <taxon>unclassified sequences</taxon>
        <taxon>metagenomes</taxon>
        <taxon>ecological metagenomes</taxon>
    </lineage>
</organism>
<evidence type="ECO:0000313" key="2">
    <source>
        <dbReference type="EMBL" id="KKK70244.1"/>
    </source>
</evidence>